<keyword evidence="1" id="KW-0812">Transmembrane</keyword>
<dbReference type="Gene3D" id="3.10.120.10">
    <property type="entry name" value="Cytochrome b5-like heme/steroid binding domain"/>
    <property type="match status" value="1"/>
</dbReference>
<evidence type="ECO:0000259" key="2">
    <source>
        <dbReference type="Pfam" id="PF00173"/>
    </source>
</evidence>
<dbReference type="SUPFAM" id="SSF55856">
    <property type="entry name" value="Cytochrome b5-like heme/steroid binding domain"/>
    <property type="match status" value="1"/>
</dbReference>
<dbReference type="Pfam" id="PF00173">
    <property type="entry name" value="Cyt-b5"/>
    <property type="match status" value="1"/>
</dbReference>
<keyword evidence="1" id="KW-1133">Transmembrane helix</keyword>
<gene>
    <name evidence="3" type="ORF">F3Y22_tig00110129pilonHSYRG00071</name>
</gene>
<comment type="caution">
    <text evidence="3">The sequence shown here is derived from an EMBL/GenBank/DDBJ whole genome shotgun (WGS) entry which is preliminary data.</text>
</comment>
<name>A0A6A3BN55_HIBSY</name>
<accession>A0A6A3BN55</accession>
<sequence>MLESAGKDATKEFNDLGHSKTAKNLVFKYRVGVIQGYSSNNNEHFQVASTEEPMKRDTSAFVIRDEHKPKFASLLEFIIPLLVAASYFCYRYLTRGS</sequence>
<keyword evidence="4" id="KW-1185">Reference proteome</keyword>
<evidence type="ECO:0000256" key="1">
    <source>
        <dbReference type="SAM" id="Phobius"/>
    </source>
</evidence>
<dbReference type="EMBL" id="VEPZ02000851">
    <property type="protein sequence ID" value="KAE8716289.1"/>
    <property type="molecule type" value="Genomic_DNA"/>
</dbReference>
<dbReference type="InterPro" id="IPR001199">
    <property type="entry name" value="Cyt_B5-like_heme/steroid-bd"/>
</dbReference>
<dbReference type="InterPro" id="IPR036400">
    <property type="entry name" value="Cyt_B5-like_heme/steroid_sf"/>
</dbReference>
<dbReference type="GO" id="GO:0008168">
    <property type="term" value="F:methyltransferase activity"/>
    <property type="evidence" value="ECO:0007669"/>
    <property type="project" value="UniProtKB-KW"/>
</dbReference>
<dbReference type="AlphaFoldDB" id="A0A6A3BN55"/>
<dbReference type="GO" id="GO:0032259">
    <property type="term" value="P:methylation"/>
    <property type="evidence" value="ECO:0007669"/>
    <property type="project" value="UniProtKB-KW"/>
</dbReference>
<proteinExistence type="predicted"/>
<evidence type="ECO:0000313" key="3">
    <source>
        <dbReference type="EMBL" id="KAE8716289.1"/>
    </source>
</evidence>
<evidence type="ECO:0000313" key="4">
    <source>
        <dbReference type="Proteomes" id="UP000436088"/>
    </source>
</evidence>
<protein>
    <submittedName>
        <fullName evidence="3">Arginine N-methyltransferase 2-like</fullName>
    </submittedName>
</protein>
<keyword evidence="1" id="KW-0472">Membrane</keyword>
<feature type="transmembrane region" description="Helical" evidence="1">
    <location>
        <begin position="74"/>
        <end position="93"/>
    </location>
</feature>
<organism evidence="3 4">
    <name type="scientific">Hibiscus syriacus</name>
    <name type="common">Rose of Sharon</name>
    <dbReference type="NCBI Taxonomy" id="106335"/>
    <lineage>
        <taxon>Eukaryota</taxon>
        <taxon>Viridiplantae</taxon>
        <taxon>Streptophyta</taxon>
        <taxon>Embryophyta</taxon>
        <taxon>Tracheophyta</taxon>
        <taxon>Spermatophyta</taxon>
        <taxon>Magnoliopsida</taxon>
        <taxon>eudicotyledons</taxon>
        <taxon>Gunneridae</taxon>
        <taxon>Pentapetalae</taxon>
        <taxon>rosids</taxon>
        <taxon>malvids</taxon>
        <taxon>Malvales</taxon>
        <taxon>Malvaceae</taxon>
        <taxon>Malvoideae</taxon>
        <taxon>Hibiscus</taxon>
    </lineage>
</organism>
<feature type="domain" description="Cytochrome b5 heme-binding" evidence="2">
    <location>
        <begin position="1"/>
        <end position="34"/>
    </location>
</feature>
<reference evidence="3" key="1">
    <citation type="submission" date="2019-09" db="EMBL/GenBank/DDBJ databases">
        <title>Draft genome information of white flower Hibiscus syriacus.</title>
        <authorList>
            <person name="Kim Y.-M."/>
        </authorList>
    </citation>
    <scope>NUCLEOTIDE SEQUENCE [LARGE SCALE GENOMIC DNA]</scope>
    <source>
        <strain evidence="3">YM2019G1</strain>
    </source>
</reference>
<dbReference type="Proteomes" id="UP000436088">
    <property type="component" value="Unassembled WGS sequence"/>
</dbReference>